<dbReference type="AlphaFoldDB" id="H6N7D3"/>
<dbReference type="STRING" id="1111676.MHC_03475"/>
<dbReference type="HOGENOM" id="CLU_098620_3_0_14"/>
<proteinExistence type="predicted"/>
<protein>
    <submittedName>
        <fullName evidence="1">Uncharacterized protein</fullName>
    </submittedName>
</protein>
<organism evidence="1 2">
    <name type="scientific">Mycoplasma haemocanis (strain Illinois)</name>
    <dbReference type="NCBI Taxonomy" id="1111676"/>
    <lineage>
        <taxon>Bacteria</taxon>
        <taxon>Bacillati</taxon>
        <taxon>Mycoplasmatota</taxon>
        <taxon>Mollicutes</taxon>
        <taxon>Mycoplasmataceae</taxon>
        <taxon>Mycoplasma</taxon>
    </lineage>
</organism>
<dbReference type="OrthoDB" id="9826948at2"/>
<dbReference type="EMBL" id="CP003199">
    <property type="protein sequence ID" value="AEW45555.1"/>
    <property type="molecule type" value="Genomic_DNA"/>
</dbReference>
<gene>
    <name evidence="1" type="ordered locus">MHC_03475</name>
</gene>
<keyword evidence="2" id="KW-1185">Reference proteome</keyword>
<dbReference type="Proteomes" id="UP000009135">
    <property type="component" value="Chromosome"/>
</dbReference>
<name>H6N7D3_MYCHN</name>
<dbReference type="KEGG" id="mhe:MHC_03475"/>
<sequence length="206" mass="23283">MNKFAIAGVGMGTATAVGGGILVSQSSLFKNSITPKITIQDRLKKVGYSIDFDNSKWNKIHEEYGKKTDIEAKFKFSAETIDVETLKAKCSNYLQSEDDDSKYEIAKRWCVEPKKISEFLTGLKLDAVNTTDESAKANWEKLEEAYRGGQKEKIPNFTLPESKSTDTWKKLQEQCKKLLDLSPWDNDYESSMKSTKLWCVSNAIPQ</sequence>
<reference evidence="1 2" key="1">
    <citation type="journal article" date="2012" name="J. Bacteriol.">
        <title>Complete genome sequence of Mycoplasma haemocanis strain Illinois.</title>
        <authorList>
            <person name="do Nascimento N.C."/>
            <person name="Guimaraes A.M."/>
            <person name="Santos A.P."/>
            <person name="Sanmiguel P.J."/>
            <person name="Messick J.B."/>
        </authorList>
    </citation>
    <scope>NUCLEOTIDE SEQUENCE [LARGE SCALE GENOMIC DNA]</scope>
    <source>
        <strain evidence="1 2">Illinois</strain>
    </source>
</reference>
<evidence type="ECO:0000313" key="2">
    <source>
        <dbReference type="Proteomes" id="UP000009135"/>
    </source>
</evidence>
<evidence type="ECO:0000313" key="1">
    <source>
        <dbReference type="EMBL" id="AEW45555.1"/>
    </source>
</evidence>
<accession>H6N7D3</accession>